<dbReference type="Proteomes" id="UP001634007">
    <property type="component" value="Unassembled WGS sequence"/>
</dbReference>
<dbReference type="AlphaFoldDB" id="A0ABD3IVV4"/>
<sequence length="429" mass="49136">MSPWSSSMEERFKDQPTLLKASASNSSCCIFKAPLSLAQINAKAYEPQIVSIGPYHHGKERLKMVEQHKPRFFSALIERTKDHGVGLDEYFNAINSREQKIRGCYSEHLTYNSSALVEMMVLDACFIVEVFRIFGGVINPHPDDPFLGMPWIFTFLARDLLGIENQMPFFVLKEIFDLSKGDAAESLSELALTFFNIAAQMPEDRLEKFYGFCSAKHLLDLFRLSFIDHSEREQPGNLDVKYLQLIPSATQLLLSGIEFKLSEDDNSSLIDMQFNNGVLKMQRLTLDDFISFFFLNSVAFEQCCFSCSEHITNYVTFIRCLVNKKMDAELLSENQILVNYLGSNAEAATFFNELGKDCAIDLKTSYLAKIIEQVNRHHRDKWRVRWAGFKREYFGSPWSLISAVAAFVLLVLTVLQAFYAVFAYYRPPK</sequence>
<name>A0ABD3IVV4_EUCGL</name>
<comment type="caution">
    <text evidence="2">The sequence shown here is derived from an EMBL/GenBank/DDBJ whole genome shotgun (WGS) entry which is preliminary data.</text>
</comment>
<protein>
    <submittedName>
        <fullName evidence="2">Uncharacterized protein</fullName>
    </submittedName>
</protein>
<dbReference type="PANTHER" id="PTHR31170">
    <property type="entry name" value="BNAC04G53230D PROTEIN"/>
    <property type="match status" value="1"/>
</dbReference>
<gene>
    <name evidence="2" type="ORF">ACJRO7_003413</name>
</gene>
<accession>A0ABD3IVV4</accession>
<dbReference type="Pfam" id="PF03140">
    <property type="entry name" value="DUF247"/>
    <property type="match status" value="1"/>
</dbReference>
<evidence type="ECO:0000256" key="1">
    <source>
        <dbReference type="SAM" id="Phobius"/>
    </source>
</evidence>
<keyword evidence="3" id="KW-1185">Reference proteome</keyword>
<evidence type="ECO:0000313" key="3">
    <source>
        <dbReference type="Proteomes" id="UP001634007"/>
    </source>
</evidence>
<reference evidence="2 3" key="1">
    <citation type="submission" date="2024-11" db="EMBL/GenBank/DDBJ databases">
        <title>Chromosome-level genome assembly of Eucalyptus globulus Labill. provides insights into its genome evolution.</title>
        <authorList>
            <person name="Li X."/>
        </authorList>
    </citation>
    <scope>NUCLEOTIDE SEQUENCE [LARGE SCALE GENOMIC DNA]</scope>
    <source>
        <strain evidence="2">CL2024</strain>
        <tissue evidence="2">Fresh tender leaves</tissue>
    </source>
</reference>
<keyword evidence="1" id="KW-0812">Transmembrane</keyword>
<organism evidence="2 3">
    <name type="scientific">Eucalyptus globulus</name>
    <name type="common">Tasmanian blue gum</name>
    <dbReference type="NCBI Taxonomy" id="34317"/>
    <lineage>
        <taxon>Eukaryota</taxon>
        <taxon>Viridiplantae</taxon>
        <taxon>Streptophyta</taxon>
        <taxon>Embryophyta</taxon>
        <taxon>Tracheophyta</taxon>
        <taxon>Spermatophyta</taxon>
        <taxon>Magnoliopsida</taxon>
        <taxon>eudicotyledons</taxon>
        <taxon>Gunneridae</taxon>
        <taxon>Pentapetalae</taxon>
        <taxon>rosids</taxon>
        <taxon>malvids</taxon>
        <taxon>Myrtales</taxon>
        <taxon>Myrtaceae</taxon>
        <taxon>Myrtoideae</taxon>
        <taxon>Eucalypteae</taxon>
        <taxon>Eucalyptus</taxon>
    </lineage>
</organism>
<proteinExistence type="predicted"/>
<feature type="transmembrane region" description="Helical" evidence="1">
    <location>
        <begin position="398"/>
        <end position="425"/>
    </location>
</feature>
<dbReference type="EMBL" id="JBJKBG010000010">
    <property type="protein sequence ID" value="KAL3718269.1"/>
    <property type="molecule type" value="Genomic_DNA"/>
</dbReference>
<keyword evidence="1" id="KW-0472">Membrane</keyword>
<dbReference type="PANTHER" id="PTHR31170:SF21">
    <property type="match status" value="1"/>
</dbReference>
<evidence type="ECO:0000313" key="2">
    <source>
        <dbReference type="EMBL" id="KAL3718269.1"/>
    </source>
</evidence>
<keyword evidence="1" id="KW-1133">Transmembrane helix</keyword>
<dbReference type="InterPro" id="IPR004158">
    <property type="entry name" value="DUF247_pln"/>
</dbReference>